<evidence type="ECO:0000313" key="4">
    <source>
        <dbReference type="Proteomes" id="UP001159427"/>
    </source>
</evidence>
<dbReference type="EMBL" id="CALNXI010000055">
    <property type="protein sequence ID" value="CAH3017129.1"/>
    <property type="molecule type" value="Genomic_DNA"/>
</dbReference>
<organism evidence="3 4">
    <name type="scientific">Porites evermanni</name>
    <dbReference type="NCBI Taxonomy" id="104178"/>
    <lineage>
        <taxon>Eukaryota</taxon>
        <taxon>Metazoa</taxon>
        <taxon>Cnidaria</taxon>
        <taxon>Anthozoa</taxon>
        <taxon>Hexacorallia</taxon>
        <taxon>Scleractinia</taxon>
        <taxon>Fungiina</taxon>
        <taxon>Poritidae</taxon>
        <taxon>Porites</taxon>
    </lineage>
</organism>
<dbReference type="Gene3D" id="3.40.50.410">
    <property type="entry name" value="von Willebrand factor, type A domain"/>
    <property type="match status" value="3"/>
</dbReference>
<dbReference type="SMART" id="SM00209">
    <property type="entry name" value="TSP1"/>
    <property type="match status" value="3"/>
</dbReference>
<dbReference type="SMART" id="SM00327">
    <property type="entry name" value="VWA"/>
    <property type="match status" value="3"/>
</dbReference>
<proteinExistence type="predicted"/>
<evidence type="ECO:0000313" key="3">
    <source>
        <dbReference type="EMBL" id="CAH3017129.1"/>
    </source>
</evidence>
<dbReference type="Gene3D" id="2.20.100.10">
    <property type="entry name" value="Thrombospondin type-1 (TSP1) repeat"/>
    <property type="match status" value="3"/>
</dbReference>
<dbReference type="InterPro" id="IPR036465">
    <property type="entry name" value="vWFA_dom_sf"/>
</dbReference>
<dbReference type="Proteomes" id="UP001159427">
    <property type="component" value="Unassembled WGS sequence"/>
</dbReference>
<feature type="domain" description="VWFA" evidence="2">
    <location>
        <begin position="30"/>
        <end position="143"/>
    </location>
</feature>
<dbReference type="Pfam" id="PF00090">
    <property type="entry name" value="TSP_1"/>
    <property type="match status" value="3"/>
</dbReference>
<dbReference type="InterPro" id="IPR000884">
    <property type="entry name" value="TSP1_rpt"/>
</dbReference>
<reference evidence="3 4" key="1">
    <citation type="submission" date="2022-05" db="EMBL/GenBank/DDBJ databases">
        <authorList>
            <consortium name="Genoscope - CEA"/>
            <person name="William W."/>
        </authorList>
    </citation>
    <scope>NUCLEOTIDE SEQUENCE [LARGE SCALE GENOMIC DNA]</scope>
</reference>
<dbReference type="InterPro" id="IPR050525">
    <property type="entry name" value="ECM_Assembly_Org"/>
</dbReference>
<evidence type="ECO:0000259" key="2">
    <source>
        <dbReference type="PROSITE" id="PS50234"/>
    </source>
</evidence>
<dbReference type="Pfam" id="PF00092">
    <property type="entry name" value="VWA"/>
    <property type="match status" value="3"/>
</dbReference>
<keyword evidence="4" id="KW-1185">Reference proteome</keyword>
<feature type="chain" id="PRO_5045157134" description="VWFA domain-containing protein" evidence="1">
    <location>
        <begin position="19"/>
        <end position="755"/>
    </location>
</feature>
<dbReference type="CDD" id="cd01450">
    <property type="entry name" value="vWFA_subfamily_ECM"/>
    <property type="match status" value="3"/>
</dbReference>
<accession>A0ABN8LSK8</accession>
<dbReference type="PROSITE" id="PS50092">
    <property type="entry name" value="TSP1"/>
    <property type="match status" value="3"/>
</dbReference>
<dbReference type="PANTHER" id="PTHR24020">
    <property type="entry name" value="COLLAGEN ALPHA"/>
    <property type="match status" value="1"/>
</dbReference>
<comment type="caution">
    <text evidence="3">The sequence shown here is derived from an EMBL/GenBank/DDBJ whole genome shotgun (WGS) entry which is preliminary data.</text>
</comment>
<dbReference type="SUPFAM" id="SSF53300">
    <property type="entry name" value="vWA-like"/>
    <property type="match status" value="3"/>
</dbReference>
<gene>
    <name evidence="3" type="ORF">PEVE_00035470</name>
</gene>
<feature type="signal peptide" evidence="1">
    <location>
        <begin position="1"/>
        <end position="18"/>
    </location>
</feature>
<keyword evidence="1" id="KW-0732">Signal</keyword>
<dbReference type="PANTHER" id="PTHR24020:SF20">
    <property type="entry name" value="PH DOMAIN-CONTAINING PROTEIN"/>
    <property type="match status" value="1"/>
</dbReference>
<name>A0ABN8LSK8_9CNID</name>
<dbReference type="InterPro" id="IPR002035">
    <property type="entry name" value="VWF_A"/>
</dbReference>
<dbReference type="SUPFAM" id="SSF82895">
    <property type="entry name" value="TSP-1 type 1 repeat"/>
    <property type="match status" value="3"/>
</dbReference>
<evidence type="ECO:0000256" key="1">
    <source>
        <dbReference type="SAM" id="SignalP"/>
    </source>
</evidence>
<protein>
    <recommendedName>
        <fullName evidence="2">VWFA domain-containing protein</fullName>
    </recommendedName>
</protein>
<feature type="domain" description="VWFA" evidence="2">
    <location>
        <begin position="316"/>
        <end position="501"/>
    </location>
</feature>
<dbReference type="PROSITE" id="PS50234">
    <property type="entry name" value="VWFA"/>
    <property type="match status" value="3"/>
</dbReference>
<feature type="domain" description="VWFA" evidence="2">
    <location>
        <begin position="572"/>
        <end position="752"/>
    </location>
</feature>
<dbReference type="InterPro" id="IPR036383">
    <property type="entry name" value="TSP1_rpt_sf"/>
</dbReference>
<sequence length="755" mass="83734">MPRICLLLASVYILLAGGSYVEDDCRAEIELGLLIDVSSSYGEGNEGLNVTLFMRRFLDYYHIDAQRTRLAVITYAEQPRLLFSFHDDEYQSFEAATSAISAALKDIQPGGRPLTEKALTTAYDKLFNLPPSNGKQRVLFVFTVYEDIVRTIEERGVNIVAVSWDKTEAFKIAGRRGHAVFVQNVADALSRLQEIVGYTCLIHGGYTEWGQQIRQRSCSNPIPSKDGSNCDDLGPSSDTRLCYSQPCGDIDGGYSEWTVWSVCSHDCGGGRMERRRLCVNPPQQEKGQFCAGAGIQTKTCNTDKCDSESPCQQGLDLGILIDSSLSVLRRNLDALLRTFFPPFVRTFQISKSETHFGVVTFHETSHFEFNFADRRYYSADSLVKRIIDITNKTIFKTRIDRGLLSAFNELFTIRAGDRTKKQNVLLVFTDGRPFPPQEVLRFSLTIPPLREEKNVHMVAVGYGVNTKINRTVLEEIGGDNVLVMDSELGYGSYVSQVKEMVCAVDGGYTQWSIWSLCSASCGSGTQARNRRCNAPLKRNGGNDCNGEFLEVRPCGEMYCPNVPPNCMDIKLNLAIILEASSEIGLQHFLAAKEFIKKLLELNDVSATGTHVSLVLFNNRAYDIITFQQPSSQNRDTLSIILQFLPPQLVIAPGKRLDLALTHVNDNVFNAVTSQGQDITDVAVFITDGRIIDGNNITGTVSSLKEKNIKLVTVSSGTDIRQEVLYDIAGPNMCLSVSLQEMVANVEKVATKVCSP</sequence>